<keyword evidence="6 7" id="KW-0472">Membrane</keyword>
<comment type="subunit">
    <text evidence="7">The complex comprises the extracytoplasmic solute receptor protein and the two transmembrane proteins.</text>
</comment>
<evidence type="ECO:0000256" key="4">
    <source>
        <dbReference type="ARBA" id="ARBA00022692"/>
    </source>
</evidence>
<comment type="function">
    <text evidence="7">Part of the tripartite ATP-independent periplasmic (TRAP) transport system.</text>
</comment>
<name>A0A7X2D4Z2_9PROT</name>
<feature type="transmembrane region" description="Helical" evidence="7">
    <location>
        <begin position="12"/>
        <end position="43"/>
    </location>
</feature>
<dbReference type="InterPro" id="IPR055348">
    <property type="entry name" value="DctQ"/>
</dbReference>
<keyword evidence="3" id="KW-1003">Cell membrane</keyword>
<protein>
    <recommendedName>
        <fullName evidence="7">TRAP transporter small permease protein</fullName>
    </recommendedName>
</protein>
<dbReference type="GO" id="GO:0005886">
    <property type="term" value="C:plasma membrane"/>
    <property type="evidence" value="ECO:0007669"/>
    <property type="project" value="UniProtKB-SubCell"/>
</dbReference>
<sequence length="182" mass="18828">MIRAAALRDRVLAPLAAGLAVYGGLVLFVITAITMVNVAGFTLDALAEPFGGRVSGLSGYEEVVALLIGGATLAFLPWCQLRRGHVVVDLFTRRLPARAVDAIDRLALALTAVLALGLAVSMAWGMARMRADGVVTGVLSWPEWPFWSPGVVALALWGSVAAVMAVAPPAPADDPAGPPPHG</sequence>
<feature type="domain" description="Tripartite ATP-independent periplasmic transporters DctQ component" evidence="8">
    <location>
        <begin position="59"/>
        <end position="165"/>
    </location>
</feature>
<evidence type="ECO:0000313" key="9">
    <source>
        <dbReference type="EMBL" id="MQX38438.1"/>
    </source>
</evidence>
<evidence type="ECO:0000256" key="5">
    <source>
        <dbReference type="ARBA" id="ARBA00022989"/>
    </source>
</evidence>
<keyword evidence="7" id="KW-0997">Cell inner membrane</keyword>
<organism evidence="9 10">
    <name type="scientific">Roseospira navarrensis</name>
    <dbReference type="NCBI Taxonomy" id="140058"/>
    <lineage>
        <taxon>Bacteria</taxon>
        <taxon>Pseudomonadati</taxon>
        <taxon>Pseudomonadota</taxon>
        <taxon>Alphaproteobacteria</taxon>
        <taxon>Rhodospirillales</taxon>
        <taxon>Rhodospirillaceae</taxon>
        <taxon>Roseospira</taxon>
    </lineage>
</organism>
<evidence type="ECO:0000256" key="6">
    <source>
        <dbReference type="ARBA" id="ARBA00023136"/>
    </source>
</evidence>
<dbReference type="RefSeq" id="WP_153346911.1">
    <property type="nucleotide sequence ID" value="NZ_WIVE01000101.1"/>
</dbReference>
<feature type="transmembrane region" description="Helical" evidence="7">
    <location>
        <begin position="102"/>
        <end position="126"/>
    </location>
</feature>
<comment type="subcellular location">
    <subcellularLocation>
        <location evidence="7">Cell inner membrane</location>
        <topology evidence="7">Multi-pass membrane protein</topology>
    </subcellularLocation>
    <subcellularLocation>
        <location evidence="1">Cell membrane</location>
        <topology evidence="1">Multi-pass membrane protein</topology>
    </subcellularLocation>
</comment>
<evidence type="ECO:0000256" key="3">
    <source>
        <dbReference type="ARBA" id="ARBA00022475"/>
    </source>
</evidence>
<evidence type="ECO:0000256" key="7">
    <source>
        <dbReference type="RuleBase" id="RU369079"/>
    </source>
</evidence>
<dbReference type="Proteomes" id="UP000434582">
    <property type="component" value="Unassembled WGS sequence"/>
</dbReference>
<dbReference type="Pfam" id="PF04290">
    <property type="entry name" value="DctQ"/>
    <property type="match status" value="1"/>
</dbReference>
<reference evidence="9 10" key="1">
    <citation type="submission" date="2019-10" db="EMBL/GenBank/DDBJ databases">
        <title>Draft whole-genome sequence of the purple nonsulfur photosynthetic bacterium Roseospira navarrensis DSM 15114.</title>
        <authorList>
            <person name="Kyndt J.A."/>
            <person name="Meyer T.E."/>
        </authorList>
    </citation>
    <scope>NUCLEOTIDE SEQUENCE [LARGE SCALE GENOMIC DNA]</scope>
    <source>
        <strain evidence="9 10">DSM 15114</strain>
    </source>
</reference>
<evidence type="ECO:0000256" key="1">
    <source>
        <dbReference type="ARBA" id="ARBA00004651"/>
    </source>
</evidence>
<dbReference type="EMBL" id="WIVE01000101">
    <property type="protein sequence ID" value="MQX38438.1"/>
    <property type="molecule type" value="Genomic_DNA"/>
</dbReference>
<feature type="transmembrane region" description="Helical" evidence="7">
    <location>
        <begin position="146"/>
        <end position="167"/>
    </location>
</feature>
<dbReference type="OrthoDB" id="6183232at2"/>
<feature type="transmembrane region" description="Helical" evidence="7">
    <location>
        <begin position="63"/>
        <end position="81"/>
    </location>
</feature>
<dbReference type="GO" id="GO:0022857">
    <property type="term" value="F:transmembrane transporter activity"/>
    <property type="evidence" value="ECO:0007669"/>
    <property type="project" value="UniProtKB-UniRule"/>
</dbReference>
<dbReference type="AlphaFoldDB" id="A0A7X2D4Z2"/>
<keyword evidence="4 7" id="KW-0812">Transmembrane</keyword>
<comment type="similarity">
    <text evidence="7">Belongs to the TRAP transporter small permease family.</text>
</comment>
<keyword evidence="10" id="KW-1185">Reference proteome</keyword>
<keyword evidence="2 7" id="KW-0813">Transport</keyword>
<keyword evidence="5 7" id="KW-1133">Transmembrane helix</keyword>
<comment type="caution">
    <text evidence="9">The sequence shown here is derived from an EMBL/GenBank/DDBJ whole genome shotgun (WGS) entry which is preliminary data.</text>
</comment>
<evidence type="ECO:0000259" key="8">
    <source>
        <dbReference type="Pfam" id="PF04290"/>
    </source>
</evidence>
<evidence type="ECO:0000313" key="10">
    <source>
        <dbReference type="Proteomes" id="UP000434582"/>
    </source>
</evidence>
<gene>
    <name evidence="9" type="ORF">GHC57_18125</name>
</gene>
<proteinExistence type="inferred from homology"/>
<accession>A0A7X2D4Z2</accession>
<evidence type="ECO:0000256" key="2">
    <source>
        <dbReference type="ARBA" id="ARBA00022448"/>
    </source>
</evidence>